<sequence>MPLPVRMLRVSDRHLAEMENNLWNGRFVPAAMEGWRAGAATVSVRYRGGHTRAYPKRSFEVVSSEGTRHYNAELDDPSMIRNALSFWFLDRIGLPSPSARHVLLALNGAPLGVYLEIESVDADFFRKRGLRASSLFYAVNDRADFRASPRASLLDGYEYRFGGRGERERLRGFIAGLHRRRPLAETAAYLAARLDIDNYLRWLSGAVLTGNYDGFDQNYAIYRNRATGRWSMAPWDYEGTWGRNCFGKSVGADLVEIGGYNSLTRKLLVHKPFKKRYKNLLRTLLGTVFTERSIMPRAEKLHREIAPYIRAERVARGAYAGFFDELKTIRQYIRDRRAVLLRDMKLL</sequence>
<dbReference type="Proteomes" id="UP001153387">
    <property type="component" value="Unassembled WGS sequence"/>
</dbReference>
<reference evidence="1 2" key="1">
    <citation type="submission" date="2022-10" db="EMBL/GenBank/DDBJ databases">
        <title>Comparative genomic analysis of Cohnella hashimotonis sp. nov., isolated from the International Space Station.</title>
        <authorList>
            <person name="Simpson A."/>
            <person name="Venkateswaran K."/>
        </authorList>
    </citation>
    <scope>NUCLEOTIDE SEQUENCE [LARGE SCALE GENOMIC DNA]</scope>
    <source>
        <strain evidence="1 2">DSM 18997</strain>
    </source>
</reference>
<keyword evidence="2" id="KW-1185">Reference proteome</keyword>
<name>A0A9X4KDQ5_9BACL</name>
<proteinExistence type="predicted"/>
<keyword evidence="1" id="KW-0808">Transferase</keyword>
<comment type="caution">
    <text evidence="1">The sequence shown here is derived from an EMBL/GenBank/DDBJ whole genome shotgun (WGS) entry which is preliminary data.</text>
</comment>
<dbReference type="PANTHER" id="PTHR40050">
    <property type="entry name" value="INNER SPORE COAT PROTEIN H"/>
    <property type="match status" value="1"/>
</dbReference>
<gene>
    <name evidence="1" type="ORF">OMP38_04170</name>
</gene>
<dbReference type="EMBL" id="JAPDHZ010000002">
    <property type="protein sequence ID" value="MDG0790136.1"/>
    <property type="molecule type" value="Genomic_DNA"/>
</dbReference>
<accession>A0A9X4KDQ5</accession>
<evidence type="ECO:0000313" key="1">
    <source>
        <dbReference type="EMBL" id="MDG0790136.1"/>
    </source>
</evidence>
<protein>
    <submittedName>
        <fullName evidence="1">CotH kinase family protein</fullName>
    </submittedName>
</protein>
<evidence type="ECO:0000313" key="2">
    <source>
        <dbReference type="Proteomes" id="UP001153387"/>
    </source>
</evidence>
<dbReference type="GO" id="GO:0016301">
    <property type="term" value="F:kinase activity"/>
    <property type="evidence" value="ECO:0007669"/>
    <property type="project" value="UniProtKB-KW"/>
</dbReference>
<dbReference type="AlphaFoldDB" id="A0A9X4KDQ5"/>
<organism evidence="1 2">
    <name type="scientific">Cohnella ginsengisoli</name>
    <dbReference type="NCBI Taxonomy" id="425004"/>
    <lineage>
        <taxon>Bacteria</taxon>
        <taxon>Bacillati</taxon>
        <taxon>Bacillota</taxon>
        <taxon>Bacilli</taxon>
        <taxon>Bacillales</taxon>
        <taxon>Paenibacillaceae</taxon>
        <taxon>Cohnella</taxon>
    </lineage>
</organism>
<dbReference type="RefSeq" id="WP_277564003.1">
    <property type="nucleotide sequence ID" value="NZ_JAPDHZ010000002.1"/>
</dbReference>
<dbReference type="Pfam" id="PF08757">
    <property type="entry name" value="CotH"/>
    <property type="match status" value="1"/>
</dbReference>
<dbReference type="InterPro" id="IPR014867">
    <property type="entry name" value="Spore_coat_CotH_CotH2/3/7"/>
</dbReference>
<keyword evidence="1" id="KW-0418">Kinase</keyword>
<dbReference type="PANTHER" id="PTHR40050:SF1">
    <property type="entry name" value="INNER SPORE COAT PROTEIN H"/>
    <property type="match status" value="1"/>
</dbReference>